<evidence type="ECO:0000313" key="7">
    <source>
        <dbReference type="Proteomes" id="UP000287823"/>
    </source>
</evidence>
<dbReference type="PANTHER" id="PTHR37482">
    <property type="entry name" value="OUTER MEMBRANE PROTEIN ASSEMBLY FACTOR BAME"/>
    <property type="match status" value="1"/>
</dbReference>
<comment type="subcellular location">
    <subcellularLocation>
        <location evidence="4">Cell outer membrane</location>
        <topology evidence="4">Lipid-anchor</topology>
    </subcellularLocation>
</comment>
<protein>
    <recommendedName>
        <fullName evidence="4">Outer membrane protein assembly factor BamE</fullName>
    </recommendedName>
</protein>
<evidence type="ECO:0000256" key="2">
    <source>
        <dbReference type="ARBA" id="ARBA00023136"/>
    </source>
</evidence>
<dbReference type="GO" id="GO:0051205">
    <property type="term" value="P:protein insertion into membrane"/>
    <property type="evidence" value="ECO:0007669"/>
    <property type="project" value="UniProtKB-UniRule"/>
</dbReference>
<dbReference type="GO" id="GO:0043165">
    <property type="term" value="P:Gram-negative-bacterium-type cell outer membrane assembly"/>
    <property type="evidence" value="ECO:0007669"/>
    <property type="project" value="UniProtKB-UniRule"/>
</dbReference>
<sequence length="119" mass="13744">MWYVMKALILAIAVVSLSACSLIDPLVYKINIPQGNFIEQRDVDELRVGMSREQVKFVLGTPVVDNSFRNEDWVYMYRMKPGRGDVTVREFRVHFDDDLLADISGDFDKPEQFDVPLID</sequence>
<keyword evidence="3 4" id="KW-0998">Cell outer membrane</keyword>
<evidence type="ECO:0000259" key="5">
    <source>
        <dbReference type="Pfam" id="PF04355"/>
    </source>
</evidence>
<proteinExistence type="inferred from homology"/>
<dbReference type="InterPro" id="IPR026592">
    <property type="entry name" value="BamE"/>
</dbReference>
<dbReference type="PROSITE" id="PS51257">
    <property type="entry name" value="PROKAR_LIPOPROTEIN"/>
    <property type="match status" value="1"/>
</dbReference>
<keyword evidence="4" id="KW-0564">Palmitate</keyword>
<keyword evidence="1 4" id="KW-0732">Signal</keyword>
<feature type="domain" description="Outer membrane protein assembly factor BamE" evidence="5">
    <location>
        <begin position="35"/>
        <end position="103"/>
    </location>
</feature>
<dbReference type="Pfam" id="PF04355">
    <property type="entry name" value="BamE"/>
    <property type="match status" value="1"/>
</dbReference>
<dbReference type="PANTHER" id="PTHR37482:SF1">
    <property type="entry name" value="OUTER MEMBRANE PROTEIN ASSEMBLY FACTOR BAME"/>
    <property type="match status" value="1"/>
</dbReference>
<comment type="function">
    <text evidence="4">Part of the outer membrane protein assembly complex, which is involved in assembly and insertion of beta-barrel proteins into the outer membrane.</text>
</comment>
<organism evidence="6 7">
    <name type="scientific">Aliidiomarina soli</name>
    <dbReference type="NCBI Taxonomy" id="1928574"/>
    <lineage>
        <taxon>Bacteria</taxon>
        <taxon>Pseudomonadati</taxon>
        <taxon>Pseudomonadota</taxon>
        <taxon>Gammaproteobacteria</taxon>
        <taxon>Alteromonadales</taxon>
        <taxon>Idiomarinaceae</taxon>
        <taxon>Aliidiomarina</taxon>
    </lineage>
</organism>
<dbReference type="EMBL" id="PIPO01000001">
    <property type="protein sequence ID" value="RUO34511.1"/>
    <property type="molecule type" value="Genomic_DNA"/>
</dbReference>
<dbReference type="Proteomes" id="UP000287823">
    <property type="component" value="Unassembled WGS sequence"/>
</dbReference>
<dbReference type="HAMAP" id="MF_00925">
    <property type="entry name" value="OM_assembly_BamE"/>
    <property type="match status" value="1"/>
</dbReference>
<comment type="similarity">
    <text evidence="4">Belongs to the BamE family.</text>
</comment>
<reference evidence="6 7" key="1">
    <citation type="journal article" date="2011" name="Front. Microbiol.">
        <title>Genomic signatures of strain selection and enhancement in Bacillus atrophaeus var. globigii, a historical biowarfare simulant.</title>
        <authorList>
            <person name="Gibbons H.S."/>
            <person name="Broomall S.M."/>
            <person name="McNew L.A."/>
            <person name="Daligault H."/>
            <person name="Chapman C."/>
            <person name="Bruce D."/>
            <person name="Karavis M."/>
            <person name="Krepps M."/>
            <person name="McGregor P.A."/>
            <person name="Hong C."/>
            <person name="Park K.H."/>
            <person name="Akmal A."/>
            <person name="Feldman A."/>
            <person name="Lin J.S."/>
            <person name="Chang W.E."/>
            <person name="Higgs B.W."/>
            <person name="Demirev P."/>
            <person name="Lindquist J."/>
            <person name="Liem A."/>
            <person name="Fochler E."/>
            <person name="Read T.D."/>
            <person name="Tapia R."/>
            <person name="Johnson S."/>
            <person name="Bishop-Lilly K.A."/>
            <person name="Detter C."/>
            <person name="Han C."/>
            <person name="Sozhamannan S."/>
            <person name="Rosenzweig C.N."/>
            <person name="Skowronski E.W."/>
        </authorList>
    </citation>
    <scope>NUCLEOTIDE SEQUENCE [LARGE SCALE GENOMIC DNA]</scope>
    <source>
        <strain evidence="6 7">Y4G10-17</strain>
    </source>
</reference>
<dbReference type="InterPro" id="IPR037873">
    <property type="entry name" value="BamE-like"/>
</dbReference>
<evidence type="ECO:0000256" key="3">
    <source>
        <dbReference type="ARBA" id="ARBA00023237"/>
    </source>
</evidence>
<keyword evidence="4" id="KW-0449">Lipoprotein</keyword>
<dbReference type="GO" id="GO:0030674">
    <property type="term" value="F:protein-macromolecule adaptor activity"/>
    <property type="evidence" value="ECO:0007669"/>
    <property type="project" value="TreeGrafter"/>
</dbReference>
<gene>
    <name evidence="4" type="primary">bamE</name>
    <name evidence="6" type="ORF">CWE14_00420</name>
</gene>
<evidence type="ECO:0000256" key="1">
    <source>
        <dbReference type="ARBA" id="ARBA00022729"/>
    </source>
</evidence>
<keyword evidence="2 4" id="KW-0472">Membrane</keyword>
<evidence type="ECO:0000313" key="6">
    <source>
        <dbReference type="EMBL" id="RUO34511.1"/>
    </source>
</evidence>
<keyword evidence="7" id="KW-1185">Reference proteome</keyword>
<dbReference type="AlphaFoldDB" id="A0A432WLA1"/>
<evidence type="ECO:0000256" key="4">
    <source>
        <dbReference type="HAMAP-Rule" id="MF_00925"/>
    </source>
</evidence>
<name>A0A432WLA1_9GAMM</name>
<comment type="subunit">
    <text evidence="4">Part of the Bam complex.</text>
</comment>
<comment type="caution">
    <text evidence="6">The sequence shown here is derived from an EMBL/GenBank/DDBJ whole genome shotgun (WGS) entry which is preliminary data.</text>
</comment>
<accession>A0A432WLA1</accession>
<dbReference type="GO" id="GO:1990063">
    <property type="term" value="C:Bam protein complex"/>
    <property type="evidence" value="ECO:0007669"/>
    <property type="project" value="TreeGrafter"/>
</dbReference>
<dbReference type="Gene3D" id="3.30.1450.10">
    <property type="match status" value="1"/>
</dbReference>
<dbReference type="InterPro" id="IPR007450">
    <property type="entry name" value="BamE_dom"/>
</dbReference>